<protein>
    <submittedName>
        <fullName evidence="2">Uncharacterized protein</fullName>
    </submittedName>
</protein>
<keyword evidence="3" id="KW-1185">Reference proteome</keyword>
<organism evidence="2 3">
    <name type="scientific">Mauremys mutica</name>
    <name type="common">yellowpond turtle</name>
    <dbReference type="NCBI Taxonomy" id="74926"/>
    <lineage>
        <taxon>Eukaryota</taxon>
        <taxon>Metazoa</taxon>
        <taxon>Chordata</taxon>
        <taxon>Craniata</taxon>
        <taxon>Vertebrata</taxon>
        <taxon>Euteleostomi</taxon>
        <taxon>Archelosauria</taxon>
        <taxon>Testudinata</taxon>
        <taxon>Testudines</taxon>
        <taxon>Cryptodira</taxon>
        <taxon>Durocryptodira</taxon>
        <taxon>Testudinoidea</taxon>
        <taxon>Geoemydidae</taxon>
        <taxon>Geoemydinae</taxon>
        <taxon>Mauremys</taxon>
    </lineage>
</organism>
<accession>A0A9D3XBM8</accession>
<name>A0A9D3XBM8_9SAUR</name>
<comment type="caution">
    <text evidence="2">The sequence shown here is derived from an EMBL/GenBank/DDBJ whole genome shotgun (WGS) entry which is preliminary data.</text>
</comment>
<gene>
    <name evidence="2" type="ORF">KIL84_021142</name>
</gene>
<evidence type="ECO:0000313" key="3">
    <source>
        <dbReference type="Proteomes" id="UP000827986"/>
    </source>
</evidence>
<feature type="region of interest" description="Disordered" evidence="1">
    <location>
        <begin position="1"/>
        <end position="48"/>
    </location>
</feature>
<evidence type="ECO:0000313" key="2">
    <source>
        <dbReference type="EMBL" id="KAH1176408.1"/>
    </source>
</evidence>
<dbReference type="Proteomes" id="UP000827986">
    <property type="component" value="Unassembled WGS sequence"/>
</dbReference>
<feature type="region of interest" description="Disordered" evidence="1">
    <location>
        <begin position="80"/>
        <end position="109"/>
    </location>
</feature>
<sequence length="132" mass="14878">MFSGILQASAASDCEHSAGRENIANRPEKERVERRKAQEFQQEKDRERHRDIMGLLRQQTQMLQTVVDLQVQQSQAYPPLQSVEDLPTPTHNIPRGHSPISATSPRGTLRTPISSHTVAECVHKTDMNVLCP</sequence>
<evidence type="ECO:0000256" key="1">
    <source>
        <dbReference type="SAM" id="MobiDB-lite"/>
    </source>
</evidence>
<proteinExistence type="predicted"/>
<feature type="compositionally biased region" description="Basic and acidic residues" evidence="1">
    <location>
        <begin position="26"/>
        <end position="48"/>
    </location>
</feature>
<dbReference type="EMBL" id="JAHDVG010000475">
    <property type="protein sequence ID" value="KAH1176408.1"/>
    <property type="molecule type" value="Genomic_DNA"/>
</dbReference>
<reference evidence="2" key="1">
    <citation type="submission" date="2021-09" db="EMBL/GenBank/DDBJ databases">
        <title>The genome of Mauremys mutica provides insights into the evolution of semi-aquatic lifestyle.</title>
        <authorList>
            <person name="Gong S."/>
            <person name="Gao Y."/>
        </authorList>
    </citation>
    <scope>NUCLEOTIDE SEQUENCE</scope>
    <source>
        <strain evidence="2">MM-2020</strain>
        <tissue evidence="2">Muscle</tissue>
    </source>
</reference>
<feature type="compositionally biased region" description="Polar residues" evidence="1">
    <location>
        <begin position="100"/>
        <end position="109"/>
    </location>
</feature>
<dbReference type="AlphaFoldDB" id="A0A9D3XBM8"/>